<dbReference type="GO" id="GO:0005634">
    <property type="term" value="C:nucleus"/>
    <property type="evidence" value="ECO:0007669"/>
    <property type="project" value="UniProtKB-SubCell"/>
</dbReference>
<reference evidence="9" key="1">
    <citation type="submission" date="2025-08" db="UniProtKB">
        <authorList>
            <consortium name="RefSeq"/>
        </authorList>
    </citation>
    <scope>IDENTIFICATION</scope>
</reference>
<dbReference type="RefSeq" id="XP_008478676.1">
    <property type="nucleotide sequence ID" value="XM_008480454.3"/>
</dbReference>
<feature type="compositionally biased region" description="Polar residues" evidence="5">
    <location>
        <begin position="483"/>
        <end position="493"/>
    </location>
</feature>
<evidence type="ECO:0000256" key="4">
    <source>
        <dbReference type="PROSITE-ProRule" id="PRU00320"/>
    </source>
</evidence>
<gene>
    <name evidence="9" type="primary">LOC103515520</name>
</gene>
<feature type="DNA-binding region" description="H-T-H motif" evidence="4">
    <location>
        <begin position="29"/>
        <end position="49"/>
    </location>
</feature>
<dbReference type="GeneID" id="103515520"/>
<proteinExistence type="predicted"/>
<protein>
    <submittedName>
        <fullName evidence="9">Uncharacterized protein LOC103515520</fullName>
    </submittedName>
</protein>
<evidence type="ECO:0000313" key="8">
    <source>
        <dbReference type="Proteomes" id="UP000079169"/>
    </source>
</evidence>
<evidence type="ECO:0000256" key="3">
    <source>
        <dbReference type="ARBA" id="ARBA00023242"/>
    </source>
</evidence>
<dbReference type="STRING" id="121845.A0A1S3DBY9"/>
<evidence type="ECO:0000256" key="1">
    <source>
        <dbReference type="ARBA" id="ARBA00004123"/>
    </source>
</evidence>
<dbReference type="PaxDb" id="121845-A0A1S3DBY9"/>
<dbReference type="PANTHER" id="PTHR19303:SF74">
    <property type="entry name" value="POGO TRANSPOSABLE ELEMENT WITH KRAB DOMAIN"/>
    <property type="match status" value="1"/>
</dbReference>
<dbReference type="PANTHER" id="PTHR19303">
    <property type="entry name" value="TRANSPOSON"/>
    <property type="match status" value="1"/>
</dbReference>
<dbReference type="InterPro" id="IPR009057">
    <property type="entry name" value="Homeodomain-like_sf"/>
</dbReference>
<feature type="compositionally biased region" description="Acidic residues" evidence="5">
    <location>
        <begin position="448"/>
        <end position="463"/>
    </location>
</feature>
<keyword evidence="2 4" id="KW-0238">DNA-binding</keyword>
<dbReference type="InterPro" id="IPR050863">
    <property type="entry name" value="CenT-Element_Derived"/>
</dbReference>
<feature type="domain" description="HTH psq-type" evidence="6">
    <location>
        <begin position="1"/>
        <end position="53"/>
    </location>
</feature>
<feature type="compositionally biased region" description="Low complexity" evidence="5">
    <location>
        <begin position="578"/>
        <end position="606"/>
    </location>
</feature>
<dbReference type="InterPro" id="IPR006600">
    <property type="entry name" value="HTH_CenpB_DNA-bd_dom"/>
</dbReference>
<comment type="subcellular location">
    <subcellularLocation>
        <location evidence="1 4">Nucleus</location>
    </subcellularLocation>
</comment>
<evidence type="ECO:0000313" key="9">
    <source>
        <dbReference type="RefSeq" id="XP_008478676.1"/>
    </source>
</evidence>
<evidence type="ECO:0000256" key="5">
    <source>
        <dbReference type="SAM" id="MobiDB-lite"/>
    </source>
</evidence>
<feature type="compositionally biased region" description="Basic and acidic residues" evidence="5">
    <location>
        <begin position="433"/>
        <end position="442"/>
    </location>
</feature>
<keyword evidence="3 4" id="KW-0539">Nucleus</keyword>
<feature type="compositionally biased region" description="Polar residues" evidence="5">
    <location>
        <begin position="401"/>
        <end position="421"/>
    </location>
</feature>
<dbReference type="KEGG" id="dci:103515520"/>
<keyword evidence="8" id="KW-1185">Reference proteome</keyword>
<dbReference type="Gene3D" id="1.10.10.60">
    <property type="entry name" value="Homeodomain-like"/>
    <property type="match status" value="1"/>
</dbReference>
<accession>A0A1S3DBY9</accession>
<evidence type="ECO:0000256" key="2">
    <source>
        <dbReference type="ARBA" id="ARBA00023125"/>
    </source>
</evidence>
<dbReference type="PROSITE" id="PS50960">
    <property type="entry name" value="HTH_PSQ"/>
    <property type="match status" value="1"/>
</dbReference>
<dbReference type="PROSITE" id="PS51253">
    <property type="entry name" value="HTH_CENPB"/>
    <property type="match status" value="1"/>
</dbReference>
<dbReference type="Gene3D" id="3.30.420.10">
    <property type="entry name" value="Ribonuclease H-like superfamily/Ribonuclease H"/>
    <property type="match status" value="1"/>
</dbReference>
<feature type="region of interest" description="Disordered" evidence="5">
    <location>
        <begin position="399"/>
        <end position="493"/>
    </location>
</feature>
<dbReference type="Proteomes" id="UP000079169">
    <property type="component" value="Unplaced"/>
</dbReference>
<dbReference type="InterPro" id="IPR036397">
    <property type="entry name" value="RNaseH_sf"/>
</dbReference>
<sequence length="701" mass="78992">MSPRKKYCKWSKDSLEVALRAIRLDKMSVKAASSRYGIPRRTLGDYVKRAASSKVHGGRRSTLSNEEEQLLVERMTRLADVGFPMRPKVLKKMVFEFCEENEIPHQFNETKKSAGKHWLKLFLKRHPDLSLRKAQHLNEARARKLNKVVVSDYFNKLQKVMVENDLMGHPERIFNMDEKGCQLSLHKQPQVLAKKGSHRVHYRGKEHGENVTIVGCSSATGVTIPPMIIFKGQRRKEEWGDNLPAGCVFTMTAKGSMTTEVFQDWLEHLQRFKPSSDIKCLLILDGASCHISLKIAEMAERLGLILFFLPSNTTHELQPLDKSVFKPFESFWDDELMLFWSRTNDAIMNKQRFGLIFTPAWDKATSPSNVRAGFEACGIYPFNPNRIPEEAFAPAELTEAVQRSPQASTSRQDSRNLTPRQEPSKKEAQKRKAINEKNEKSISIDSSTDSDDFFSDSSSEEYTPEVKRQNRLKNMLRTPQIPQPSTSRRTRKAFNSSAMVLNKKLFIPIPPATSGGKQVASLVEFLTQNEPQQSSNKPKEPSKEPLQPSKKPLQLSKKPQQSTNEPQQPSKEPKQSSKEPQQPSKEPPQSSKEPQQPSKELPQSSKKPQKPSKKPQQSTNEPQQPSKEPQQPSKELPQSSKKPQKPSKKPQQSTNEPLQGAHSSPPRATAVLEEATAALQGATAVLEEATAALKGTTAKDI</sequence>
<evidence type="ECO:0000259" key="6">
    <source>
        <dbReference type="PROSITE" id="PS50960"/>
    </source>
</evidence>
<feature type="compositionally biased region" description="Low complexity" evidence="5">
    <location>
        <begin position="614"/>
        <end position="641"/>
    </location>
</feature>
<dbReference type="AlphaFoldDB" id="A0A1S3DBY9"/>
<dbReference type="Pfam" id="PF03184">
    <property type="entry name" value="DDE_1"/>
    <property type="match status" value="1"/>
</dbReference>
<dbReference type="GO" id="GO:0003677">
    <property type="term" value="F:DNA binding"/>
    <property type="evidence" value="ECO:0007669"/>
    <property type="project" value="UniProtKB-UniRule"/>
</dbReference>
<feature type="domain" description="HTH CENPB-type" evidence="7">
    <location>
        <begin position="55"/>
        <end position="132"/>
    </location>
</feature>
<dbReference type="InterPro" id="IPR004875">
    <property type="entry name" value="DDE_SF_endonuclease_dom"/>
</dbReference>
<dbReference type="InterPro" id="IPR007889">
    <property type="entry name" value="HTH_Psq"/>
</dbReference>
<dbReference type="Pfam" id="PF03221">
    <property type="entry name" value="HTH_Tnp_Tc5"/>
    <property type="match status" value="1"/>
</dbReference>
<dbReference type="OMA" id="CIYQARR"/>
<dbReference type="Pfam" id="PF05225">
    <property type="entry name" value="HTH_psq"/>
    <property type="match status" value="1"/>
</dbReference>
<organism evidence="8 9">
    <name type="scientific">Diaphorina citri</name>
    <name type="common">Asian citrus psyllid</name>
    <dbReference type="NCBI Taxonomy" id="121845"/>
    <lineage>
        <taxon>Eukaryota</taxon>
        <taxon>Metazoa</taxon>
        <taxon>Ecdysozoa</taxon>
        <taxon>Arthropoda</taxon>
        <taxon>Hexapoda</taxon>
        <taxon>Insecta</taxon>
        <taxon>Pterygota</taxon>
        <taxon>Neoptera</taxon>
        <taxon>Paraneoptera</taxon>
        <taxon>Hemiptera</taxon>
        <taxon>Sternorrhyncha</taxon>
        <taxon>Psylloidea</taxon>
        <taxon>Psyllidae</taxon>
        <taxon>Diaphorininae</taxon>
        <taxon>Diaphorina</taxon>
    </lineage>
</organism>
<name>A0A1S3DBY9_DIACI</name>
<evidence type="ECO:0000259" key="7">
    <source>
        <dbReference type="PROSITE" id="PS51253"/>
    </source>
</evidence>
<feature type="compositionally biased region" description="Low complexity" evidence="5">
    <location>
        <begin position="544"/>
        <end position="570"/>
    </location>
</feature>
<feature type="region of interest" description="Disordered" evidence="5">
    <location>
        <begin position="529"/>
        <end position="675"/>
    </location>
</feature>
<dbReference type="SUPFAM" id="SSF46689">
    <property type="entry name" value="Homeodomain-like"/>
    <property type="match status" value="1"/>
</dbReference>